<protein>
    <submittedName>
        <fullName evidence="1">Uncharacterized protein</fullName>
    </submittedName>
</protein>
<comment type="caution">
    <text evidence="1">The sequence shown here is derived from an EMBL/GenBank/DDBJ whole genome shotgun (WGS) entry which is preliminary data.</text>
</comment>
<evidence type="ECO:0000313" key="1">
    <source>
        <dbReference type="EMBL" id="MBB4936776.1"/>
    </source>
</evidence>
<reference evidence="1 2" key="1">
    <citation type="submission" date="2020-08" db="EMBL/GenBank/DDBJ databases">
        <title>Sequencing the genomes of 1000 actinobacteria strains.</title>
        <authorList>
            <person name="Klenk H.-P."/>
        </authorList>
    </citation>
    <scope>NUCLEOTIDE SEQUENCE [LARGE SCALE GENOMIC DNA]</scope>
    <source>
        <strain evidence="1 2">DSM 43023</strain>
    </source>
</reference>
<accession>A0A7W7RSL4</accession>
<gene>
    <name evidence="1" type="ORF">FHR32_001081</name>
</gene>
<dbReference type="Proteomes" id="UP000534286">
    <property type="component" value="Unassembled WGS sequence"/>
</dbReference>
<keyword evidence="2" id="KW-1185">Reference proteome</keyword>
<proteinExistence type="predicted"/>
<sequence length="52" mass="5201">MLAIDSLVGVIAAVVSAQRAALIDRIIADPEAVDPTEVEASESLSATGVHAG</sequence>
<dbReference type="AlphaFoldDB" id="A0A7W7RSL4"/>
<organism evidence="1 2">
    <name type="scientific">Streptosporangium album</name>
    <dbReference type="NCBI Taxonomy" id="47479"/>
    <lineage>
        <taxon>Bacteria</taxon>
        <taxon>Bacillati</taxon>
        <taxon>Actinomycetota</taxon>
        <taxon>Actinomycetes</taxon>
        <taxon>Streptosporangiales</taxon>
        <taxon>Streptosporangiaceae</taxon>
        <taxon>Streptosporangium</taxon>
    </lineage>
</organism>
<evidence type="ECO:0000313" key="2">
    <source>
        <dbReference type="Proteomes" id="UP000534286"/>
    </source>
</evidence>
<dbReference type="EMBL" id="JACHJU010000001">
    <property type="protein sequence ID" value="MBB4936776.1"/>
    <property type="molecule type" value="Genomic_DNA"/>
</dbReference>
<dbReference type="RefSeq" id="WP_184753266.1">
    <property type="nucleotide sequence ID" value="NZ_JACHJU010000001.1"/>
</dbReference>
<name>A0A7W7RSL4_9ACTN</name>